<dbReference type="Gene3D" id="2.130.10.10">
    <property type="entry name" value="YVTN repeat-like/Quinoprotein amine dehydrogenase"/>
    <property type="match status" value="4"/>
</dbReference>
<dbReference type="GO" id="GO:0005634">
    <property type="term" value="C:nucleus"/>
    <property type="evidence" value="ECO:0007669"/>
    <property type="project" value="TreeGrafter"/>
</dbReference>
<dbReference type="SUPFAM" id="SSF50978">
    <property type="entry name" value="WD40 repeat-like"/>
    <property type="match status" value="1"/>
</dbReference>
<feature type="repeat" description="WD" evidence="3">
    <location>
        <begin position="12"/>
        <end position="42"/>
    </location>
</feature>
<proteinExistence type="predicted"/>
<feature type="repeat" description="WD" evidence="3">
    <location>
        <begin position="209"/>
        <end position="240"/>
    </location>
</feature>
<dbReference type="InterPro" id="IPR015943">
    <property type="entry name" value="WD40/YVTN_repeat-like_dom_sf"/>
</dbReference>
<dbReference type="PANTHER" id="PTHR22847:SF637">
    <property type="entry name" value="WD REPEAT DOMAIN 5B"/>
    <property type="match status" value="1"/>
</dbReference>
<dbReference type="InterPro" id="IPR020472">
    <property type="entry name" value="WD40_PAC1"/>
</dbReference>
<dbReference type="EMBL" id="JAACJN010000151">
    <property type="protein sequence ID" value="KAF5366628.1"/>
    <property type="molecule type" value="Genomic_DNA"/>
</dbReference>
<dbReference type="PROSITE" id="PS00678">
    <property type="entry name" value="WD_REPEATS_1"/>
    <property type="match status" value="4"/>
</dbReference>
<feature type="repeat" description="WD" evidence="3">
    <location>
        <begin position="149"/>
        <end position="171"/>
    </location>
</feature>
<dbReference type="InterPro" id="IPR019775">
    <property type="entry name" value="WD40_repeat_CS"/>
</dbReference>
<dbReference type="CDD" id="cd00200">
    <property type="entry name" value="WD40"/>
    <property type="match status" value="1"/>
</dbReference>
<feature type="repeat" description="WD" evidence="3">
    <location>
        <begin position="173"/>
        <end position="208"/>
    </location>
</feature>
<evidence type="ECO:0008006" key="6">
    <source>
        <dbReference type="Google" id="ProtNLM"/>
    </source>
</evidence>
<dbReference type="Proteomes" id="UP000518752">
    <property type="component" value="Unassembled WGS sequence"/>
</dbReference>
<sequence length="347" mass="37740">MIKVSSSWLFSSISPDGTRIVLALNDKTVRIWDATTGIQVGEPCRVMMMLVGESLQGHDDLVNSVAFSPDGTRIVSGSVTKLWNQNCLWLYDKTVRIWDATTGIQVGESLRVMMMLVSSVAFSPDGTRIVSGSYDKTVRIWDATLVFRIVSGSYDKTVRIWDATTGIQVGESLRVMMTWLNSVAFSPDGTRIVSGSDDKTVRIWDATTVAFSPDGTRIVSGSDDRTVRIWDATTGWRVPQGHDNVVSSVAFSPDGTRIVSGSYDNTVMIWDATTGIQVGESLQGHNVGESVAFSPDGTRIVSGSYDKTVRSGMPQLVFRLESPSRVMNDLVNSVAFSPDGTRIVSGS</sequence>
<dbReference type="InterPro" id="IPR036322">
    <property type="entry name" value="WD40_repeat_dom_sf"/>
</dbReference>
<name>A0A8H5GKE4_9AGAR</name>
<dbReference type="InterPro" id="IPR001680">
    <property type="entry name" value="WD40_rpt"/>
</dbReference>
<feature type="repeat" description="WD" evidence="3">
    <location>
        <begin position="117"/>
        <end position="142"/>
    </location>
</feature>
<dbReference type="Pfam" id="PF00400">
    <property type="entry name" value="WD40"/>
    <property type="match status" value="9"/>
</dbReference>
<evidence type="ECO:0000313" key="4">
    <source>
        <dbReference type="EMBL" id="KAF5366628.1"/>
    </source>
</evidence>
<comment type="caution">
    <text evidence="4">The sequence shown here is derived from an EMBL/GenBank/DDBJ whole genome shotgun (WGS) entry which is preliminary data.</text>
</comment>
<gene>
    <name evidence="4" type="ORF">D9757_011892</name>
</gene>
<keyword evidence="1 3" id="KW-0853">WD repeat</keyword>
<dbReference type="PROSITE" id="PS50294">
    <property type="entry name" value="WD_REPEATS_REGION"/>
    <property type="match status" value="4"/>
</dbReference>
<evidence type="ECO:0000256" key="2">
    <source>
        <dbReference type="ARBA" id="ARBA00022737"/>
    </source>
</evidence>
<evidence type="ECO:0000256" key="3">
    <source>
        <dbReference type="PROSITE-ProRule" id="PRU00221"/>
    </source>
</evidence>
<dbReference type="OrthoDB" id="674604at2759"/>
<keyword evidence="5" id="KW-1185">Reference proteome</keyword>
<dbReference type="GO" id="GO:1990234">
    <property type="term" value="C:transferase complex"/>
    <property type="evidence" value="ECO:0007669"/>
    <property type="project" value="UniProtKB-ARBA"/>
</dbReference>
<organism evidence="4 5">
    <name type="scientific">Collybiopsis confluens</name>
    <dbReference type="NCBI Taxonomy" id="2823264"/>
    <lineage>
        <taxon>Eukaryota</taxon>
        <taxon>Fungi</taxon>
        <taxon>Dikarya</taxon>
        <taxon>Basidiomycota</taxon>
        <taxon>Agaricomycotina</taxon>
        <taxon>Agaricomycetes</taxon>
        <taxon>Agaricomycetidae</taxon>
        <taxon>Agaricales</taxon>
        <taxon>Marasmiineae</taxon>
        <taxon>Omphalotaceae</taxon>
        <taxon>Collybiopsis</taxon>
    </lineage>
</organism>
<dbReference type="PROSITE" id="PS50082">
    <property type="entry name" value="WD_REPEATS_2"/>
    <property type="match status" value="7"/>
</dbReference>
<evidence type="ECO:0000256" key="1">
    <source>
        <dbReference type="ARBA" id="ARBA00022574"/>
    </source>
</evidence>
<evidence type="ECO:0000313" key="5">
    <source>
        <dbReference type="Proteomes" id="UP000518752"/>
    </source>
</evidence>
<feature type="repeat" description="WD" evidence="3">
    <location>
        <begin position="55"/>
        <end position="78"/>
    </location>
</feature>
<dbReference type="AlphaFoldDB" id="A0A8H5GKE4"/>
<protein>
    <recommendedName>
        <fullName evidence="6">WD40 repeat-like protein</fullName>
    </recommendedName>
</protein>
<dbReference type="PRINTS" id="PR00320">
    <property type="entry name" value="GPROTEINBRPT"/>
</dbReference>
<reference evidence="4 5" key="1">
    <citation type="journal article" date="2020" name="ISME J.">
        <title>Uncovering the hidden diversity of litter-decomposition mechanisms in mushroom-forming fungi.</title>
        <authorList>
            <person name="Floudas D."/>
            <person name="Bentzer J."/>
            <person name="Ahren D."/>
            <person name="Johansson T."/>
            <person name="Persson P."/>
            <person name="Tunlid A."/>
        </authorList>
    </citation>
    <scope>NUCLEOTIDE SEQUENCE [LARGE SCALE GENOMIC DNA]</scope>
    <source>
        <strain evidence="4 5">CBS 406.79</strain>
    </source>
</reference>
<accession>A0A8H5GKE4</accession>
<feature type="repeat" description="WD" evidence="3">
    <location>
        <begin position="239"/>
        <end position="280"/>
    </location>
</feature>
<dbReference type="SMART" id="SM00320">
    <property type="entry name" value="WD40"/>
    <property type="match status" value="7"/>
</dbReference>
<dbReference type="PANTHER" id="PTHR22847">
    <property type="entry name" value="WD40 REPEAT PROTEIN"/>
    <property type="match status" value="1"/>
</dbReference>
<keyword evidence="2" id="KW-0677">Repeat</keyword>